<dbReference type="InterPro" id="IPR004827">
    <property type="entry name" value="bZIP"/>
</dbReference>
<dbReference type="OMA" id="LTIHIIC"/>
<dbReference type="Pfam" id="PF00170">
    <property type="entry name" value="bZIP_1"/>
    <property type="match status" value="1"/>
</dbReference>
<dbReference type="PROSITE" id="PS00036">
    <property type="entry name" value="BZIP_BASIC"/>
    <property type="match status" value="1"/>
</dbReference>
<evidence type="ECO:0000256" key="2">
    <source>
        <dbReference type="ARBA" id="ARBA00023125"/>
    </source>
</evidence>
<dbReference type="GO" id="GO:0003677">
    <property type="term" value="F:DNA binding"/>
    <property type="evidence" value="ECO:0007669"/>
    <property type="project" value="UniProtKB-KW"/>
</dbReference>
<dbReference type="InterPro" id="IPR043452">
    <property type="entry name" value="BZIP46-like"/>
</dbReference>
<dbReference type="GO" id="GO:0045893">
    <property type="term" value="P:positive regulation of DNA-templated transcription"/>
    <property type="evidence" value="ECO:0007669"/>
    <property type="project" value="InterPro"/>
</dbReference>
<dbReference type="AlphaFoldDB" id="A0A161WVW3"/>
<name>A0A161WVW3_DAUCS</name>
<dbReference type="SUPFAM" id="SSF57959">
    <property type="entry name" value="Leucine zipper domain"/>
    <property type="match status" value="1"/>
</dbReference>
<dbReference type="PANTHER" id="PTHR22952:SF433">
    <property type="entry name" value="PROTEIN FD"/>
    <property type="match status" value="1"/>
</dbReference>
<gene>
    <name evidence="5" type="ORF">DCAR_011611</name>
</gene>
<evidence type="ECO:0000256" key="1">
    <source>
        <dbReference type="ARBA" id="ARBA00004123"/>
    </source>
</evidence>
<dbReference type="STRING" id="79200.A0A161WVW3"/>
<dbReference type="EMBL" id="LNRQ01000003">
    <property type="protein sequence ID" value="KZN02855.1"/>
    <property type="molecule type" value="Genomic_DNA"/>
</dbReference>
<evidence type="ECO:0000259" key="4">
    <source>
        <dbReference type="PROSITE" id="PS50217"/>
    </source>
</evidence>
<accession>A0A161WVW3</accession>
<dbReference type="CDD" id="cd14707">
    <property type="entry name" value="bZIP_plant_BZIP46"/>
    <property type="match status" value="1"/>
</dbReference>
<dbReference type="InterPro" id="IPR046347">
    <property type="entry name" value="bZIP_sf"/>
</dbReference>
<proteinExistence type="predicted"/>
<dbReference type="Gene3D" id="1.20.5.170">
    <property type="match status" value="1"/>
</dbReference>
<sequence length="186" mass="21060">MEEIWKDIPNLSSLGNPNNTFDGVKLQESAFLNPNYNLNPVLLPASNNVVLLTPQPNSFSSSSCHQPMTLELCMQSSGSSARRKRFSISRENDDQNNISSSSPTHRCNQRLIKNRESAARSRDRKQAYTAQLVQQLQTLKAENAKLKMKQQALPDPILSFPHYSAIKFTLLLTIHIICSYMRQLKL</sequence>
<keyword evidence="2" id="KW-0238">DNA-binding</keyword>
<organism evidence="5">
    <name type="scientific">Daucus carota subsp. sativus</name>
    <name type="common">Carrot</name>
    <dbReference type="NCBI Taxonomy" id="79200"/>
    <lineage>
        <taxon>Eukaryota</taxon>
        <taxon>Viridiplantae</taxon>
        <taxon>Streptophyta</taxon>
        <taxon>Embryophyta</taxon>
        <taxon>Tracheophyta</taxon>
        <taxon>Spermatophyta</taxon>
        <taxon>Magnoliopsida</taxon>
        <taxon>eudicotyledons</taxon>
        <taxon>Gunneridae</taxon>
        <taxon>Pentapetalae</taxon>
        <taxon>asterids</taxon>
        <taxon>campanulids</taxon>
        <taxon>Apiales</taxon>
        <taxon>Apiaceae</taxon>
        <taxon>Apioideae</taxon>
        <taxon>Scandiceae</taxon>
        <taxon>Daucinae</taxon>
        <taxon>Daucus</taxon>
        <taxon>Daucus sect. Daucus</taxon>
    </lineage>
</organism>
<dbReference type="PROSITE" id="PS50217">
    <property type="entry name" value="BZIP"/>
    <property type="match status" value="1"/>
</dbReference>
<evidence type="ECO:0000256" key="3">
    <source>
        <dbReference type="ARBA" id="ARBA00023242"/>
    </source>
</evidence>
<evidence type="ECO:0000313" key="5">
    <source>
        <dbReference type="EMBL" id="KZN02855.1"/>
    </source>
</evidence>
<reference evidence="5" key="1">
    <citation type="journal article" date="2016" name="Nat. Genet.">
        <title>A high-quality carrot genome assembly provides new insights into carotenoid accumulation and asterid genome evolution.</title>
        <authorList>
            <person name="Iorizzo M."/>
            <person name="Ellison S."/>
            <person name="Senalik D."/>
            <person name="Zeng P."/>
            <person name="Satapoomin P."/>
            <person name="Huang J."/>
            <person name="Bowman M."/>
            <person name="Iovene M."/>
            <person name="Sanseverino W."/>
            <person name="Cavagnaro P."/>
            <person name="Yildiz M."/>
            <person name="Macko-Podgorni A."/>
            <person name="Moranska E."/>
            <person name="Grzebelus E."/>
            <person name="Grzebelus D."/>
            <person name="Ashrafi H."/>
            <person name="Zheng Z."/>
            <person name="Cheng S."/>
            <person name="Spooner D."/>
            <person name="Van Deynze A."/>
            <person name="Simon P."/>
        </authorList>
    </citation>
    <scope>NUCLEOTIDE SEQUENCE [LARGE SCALE GENOMIC DNA]</scope>
    <source>
        <tissue evidence="5">Leaf</tissue>
    </source>
</reference>
<keyword evidence="3" id="KW-0539">Nucleus</keyword>
<dbReference type="Gramene" id="KZN02855">
    <property type="protein sequence ID" value="KZN02855"/>
    <property type="gene ID" value="DCAR_011611"/>
</dbReference>
<dbReference type="SMART" id="SM00338">
    <property type="entry name" value="BRLZ"/>
    <property type="match status" value="1"/>
</dbReference>
<dbReference type="PANTHER" id="PTHR22952">
    <property type="entry name" value="CAMP-RESPONSE ELEMENT BINDING PROTEIN-RELATED"/>
    <property type="match status" value="1"/>
</dbReference>
<comment type="caution">
    <text evidence="5">The sequence shown here is derived from an EMBL/GenBank/DDBJ whole genome shotgun (WGS) entry which is preliminary data.</text>
</comment>
<protein>
    <recommendedName>
        <fullName evidence="4">BZIP domain-containing protein</fullName>
    </recommendedName>
</protein>
<feature type="domain" description="BZIP" evidence="4">
    <location>
        <begin position="104"/>
        <end position="153"/>
    </location>
</feature>
<dbReference type="GO" id="GO:0005634">
    <property type="term" value="C:nucleus"/>
    <property type="evidence" value="ECO:0007669"/>
    <property type="project" value="UniProtKB-SubCell"/>
</dbReference>
<dbReference type="GO" id="GO:0003700">
    <property type="term" value="F:DNA-binding transcription factor activity"/>
    <property type="evidence" value="ECO:0007669"/>
    <property type="project" value="InterPro"/>
</dbReference>
<comment type="subcellular location">
    <subcellularLocation>
        <location evidence="1">Nucleus</location>
    </subcellularLocation>
</comment>